<organism evidence="7">
    <name type="scientific">uncultured Rubrobacteraceae bacterium</name>
    <dbReference type="NCBI Taxonomy" id="349277"/>
    <lineage>
        <taxon>Bacteria</taxon>
        <taxon>Bacillati</taxon>
        <taxon>Actinomycetota</taxon>
        <taxon>Rubrobacteria</taxon>
        <taxon>Rubrobacterales</taxon>
        <taxon>Rubrobacteraceae</taxon>
        <taxon>environmental samples</taxon>
    </lineage>
</organism>
<dbReference type="GO" id="GO:0003676">
    <property type="term" value="F:nucleic acid binding"/>
    <property type="evidence" value="ECO:0007669"/>
    <property type="project" value="InterPro"/>
</dbReference>
<keyword evidence="3 7" id="KW-0808">Transferase</keyword>
<keyword evidence="2 7" id="KW-0489">Methyltransferase</keyword>
<sequence length="229" mass="25347">MYETWISRRLKREPVQRILGRAYFRNLELMLDEHTLIPRPDTESVVEAVLGAVDRRKGSCRVLDVGAGSGAIAISVAQERPLCEVHATDNSYGVLKTVRKNADRAGVTLHLYHIDLVSGLDELDKSIEVLISNPPYIRSDDLHRLAPEVRYWDPSTALDGGPDGLDFYRRILTEAKPLLANGADVVLEVGDGQTEDVLELGRRAGYTPLGTHTDLAGSPRAVLLWWGPD</sequence>
<dbReference type="SUPFAM" id="SSF53335">
    <property type="entry name" value="S-adenosyl-L-methionine-dependent methyltransferases"/>
    <property type="match status" value="1"/>
</dbReference>
<dbReference type="PANTHER" id="PTHR18895">
    <property type="entry name" value="HEMK METHYLTRANSFERASE"/>
    <property type="match status" value="1"/>
</dbReference>
<name>A0A6J4PUT8_9ACTN</name>
<gene>
    <name evidence="7" type="ORF">AVDCRST_MAG37-265</name>
</gene>
<dbReference type="PANTHER" id="PTHR18895:SF74">
    <property type="entry name" value="MTRF1L RELEASE FACTOR GLUTAMINE METHYLTRANSFERASE"/>
    <property type="match status" value="1"/>
</dbReference>
<feature type="domain" description="Methyltransferase small" evidence="6">
    <location>
        <begin position="59"/>
        <end position="139"/>
    </location>
</feature>
<evidence type="ECO:0000256" key="2">
    <source>
        <dbReference type="ARBA" id="ARBA00022603"/>
    </source>
</evidence>
<keyword evidence="4" id="KW-0949">S-adenosyl-L-methionine</keyword>
<dbReference type="InterPro" id="IPR007848">
    <property type="entry name" value="Small_mtfrase_dom"/>
</dbReference>
<dbReference type="Pfam" id="PF05175">
    <property type="entry name" value="MTS"/>
    <property type="match status" value="1"/>
</dbReference>
<dbReference type="InterPro" id="IPR019874">
    <property type="entry name" value="RF_methyltr_PrmC"/>
</dbReference>
<dbReference type="EMBL" id="CADCVD010000015">
    <property type="protein sequence ID" value="CAA9426232.1"/>
    <property type="molecule type" value="Genomic_DNA"/>
</dbReference>
<evidence type="ECO:0000259" key="6">
    <source>
        <dbReference type="Pfam" id="PF05175"/>
    </source>
</evidence>
<evidence type="ECO:0000256" key="1">
    <source>
        <dbReference type="ARBA" id="ARBA00012771"/>
    </source>
</evidence>
<dbReference type="PROSITE" id="PS00092">
    <property type="entry name" value="N6_MTASE"/>
    <property type="match status" value="1"/>
</dbReference>
<reference evidence="7" key="1">
    <citation type="submission" date="2020-02" db="EMBL/GenBank/DDBJ databases">
        <authorList>
            <person name="Meier V. D."/>
        </authorList>
    </citation>
    <scope>NUCLEOTIDE SEQUENCE</scope>
    <source>
        <strain evidence="7">AVDCRST_MAG37</strain>
    </source>
</reference>
<dbReference type="Gene3D" id="3.40.50.150">
    <property type="entry name" value="Vaccinia Virus protein VP39"/>
    <property type="match status" value="1"/>
</dbReference>
<accession>A0A6J4PUT8</accession>
<evidence type="ECO:0000256" key="5">
    <source>
        <dbReference type="ARBA" id="ARBA00048391"/>
    </source>
</evidence>
<dbReference type="EC" id="2.1.1.297" evidence="1"/>
<dbReference type="InterPro" id="IPR029063">
    <property type="entry name" value="SAM-dependent_MTases_sf"/>
</dbReference>
<evidence type="ECO:0000256" key="4">
    <source>
        <dbReference type="ARBA" id="ARBA00022691"/>
    </source>
</evidence>
<dbReference type="GO" id="GO:0102559">
    <property type="term" value="F:peptide chain release factor N(5)-glutamine methyltransferase activity"/>
    <property type="evidence" value="ECO:0007669"/>
    <property type="project" value="UniProtKB-EC"/>
</dbReference>
<evidence type="ECO:0000313" key="7">
    <source>
        <dbReference type="EMBL" id="CAA9426232.1"/>
    </source>
</evidence>
<dbReference type="InterPro" id="IPR004556">
    <property type="entry name" value="HemK-like"/>
</dbReference>
<protein>
    <recommendedName>
        <fullName evidence="1">peptide chain release factor N(5)-glutamine methyltransferase</fullName>
        <ecNumber evidence="1">2.1.1.297</ecNumber>
    </recommendedName>
</protein>
<comment type="catalytic activity">
    <reaction evidence="5">
        <text>L-glutaminyl-[peptide chain release factor] + S-adenosyl-L-methionine = N(5)-methyl-L-glutaminyl-[peptide chain release factor] + S-adenosyl-L-homocysteine + H(+)</text>
        <dbReference type="Rhea" id="RHEA:42896"/>
        <dbReference type="Rhea" id="RHEA-COMP:10271"/>
        <dbReference type="Rhea" id="RHEA-COMP:10272"/>
        <dbReference type="ChEBI" id="CHEBI:15378"/>
        <dbReference type="ChEBI" id="CHEBI:30011"/>
        <dbReference type="ChEBI" id="CHEBI:57856"/>
        <dbReference type="ChEBI" id="CHEBI:59789"/>
        <dbReference type="ChEBI" id="CHEBI:61891"/>
        <dbReference type="EC" id="2.1.1.297"/>
    </reaction>
</comment>
<dbReference type="NCBIfam" id="TIGR03534">
    <property type="entry name" value="RF_mod_PrmC"/>
    <property type="match status" value="1"/>
</dbReference>
<dbReference type="InterPro" id="IPR002052">
    <property type="entry name" value="DNA_methylase_N6_adenine_CS"/>
</dbReference>
<dbReference type="Gene3D" id="1.10.8.10">
    <property type="entry name" value="DNA helicase RuvA subunit, C-terminal domain"/>
    <property type="match status" value="1"/>
</dbReference>
<proteinExistence type="predicted"/>
<evidence type="ECO:0000256" key="3">
    <source>
        <dbReference type="ARBA" id="ARBA00022679"/>
    </source>
</evidence>
<dbReference type="AlphaFoldDB" id="A0A6J4PUT8"/>
<dbReference type="GO" id="GO:0032259">
    <property type="term" value="P:methylation"/>
    <property type="evidence" value="ECO:0007669"/>
    <property type="project" value="UniProtKB-KW"/>
</dbReference>
<dbReference type="NCBIfam" id="TIGR00536">
    <property type="entry name" value="hemK_fam"/>
    <property type="match status" value="1"/>
</dbReference>
<dbReference type="CDD" id="cd02440">
    <property type="entry name" value="AdoMet_MTases"/>
    <property type="match status" value="1"/>
</dbReference>
<dbReference type="InterPro" id="IPR050320">
    <property type="entry name" value="N5-glutamine_MTase"/>
</dbReference>